<proteinExistence type="predicted"/>
<reference evidence="2 3" key="1">
    <citation type="submission" date="2019-11" db="EMBL/GenBank/DDBJ databases">
        <title>Comparative genomics of hydrocarbon-degrading Desulfosarcina strains.</title>
        <authorList>
            <person name="Watanabe M."/>
            <person name="Kojima H."/>
            <person name="Fukui M."/>
        </authorList>
    </citation>
    <scope>NUCLEOTIDE SEQUENCE [LARGE SCALE GENOMIC DNA]</scope>
    <source>
        <strain evidence="2 3">PP31</strain>
    </source>
</reference>
<keyword evidence="1" id="KW-0812">Transmembrane</keyword>
<keyword evidence="1" id="KW-1133">Transmembrane helix</keyword>
<dbReference type="AlphaFoldDB" id="A0A5K7ZDX1"/>
<organism evidence="2 3">
    <name type="scientific">Desulfosarcina widdelii</name>
    <dbReference type="NCBI Taxonomy" id="947919"/>
    <lineage>
        <taxon>Bacteria</taxon>
        <taxon>Pseudomonadati</taxon>
        <taxon>Thermodesulfobacteriota</taxon>
        <taxon>Desulfobacteria</taxon>
        <taxon>Desulfobacterales</taxon>
        <taxon>Desulfosarcinaceae</taxon>
        <taxon>Desulfosarcina</taxon>
    </lineage>
</organism>
<evidence type="ECO:0000313" key="2">
    <source>
        <dbReference type="EMBL" id="BBO79020.1"/>
    </source>
</evidence>
<keyword evidence="3" id="KW-1185">Reference proteome</keyword>
<evidence type="ECO:0000256" key="1">
    <source>
        <dbReference type="SAM" id="Phobius"/>
    </source>
</evidence>
<dbReference type="Proteomes" id="UP000427769">
    <property type="component" value="Chromosome"/>
</dbReference>
<sequence>MWKQIKKYITIGIVIAIGYYILGHHFIYYHKSFSVMPKEELTMKYTFYSLDSKRPETILRVDELRWAGIGDIMVEKGMISESEMYRLEEKAEMASQE</sequence>
<dbReference type="EMBL" id="AP021875">
    <property type="protein sequence ID" value="BBO79020.1"/>
    <property type="molecule type" value="Genomic_DNA"/>
</dbReference>
<dbReference type="OrthoDB" id="5421330at2"/>
<accession>A0A5K7ZDX1</accession>
<evidence type="ECO:0000313" key="3">
    <source>
        <dbReference type="Proteomes" id="UP000427769"/>
    </source>
</evidence>
<gene>
    <name evidence="2" type="ORF">DSCW_64370</name>
</gene>
<keyword evidence="1" id="KW-0472">Membrane</keyword>
<protein>
    <submittedName>
        <fullName evidence="2">Uncharacterized protein</fullName>
    </submittedName>
</protein>
<feature type="transmembrane region" description="Helical" evidence="1">
    <location>
        <begin position="7"/>
        <end position="29"/>
    </location>
</feature>
<dbReference type="KEGG" id="dwd:DSCW_64370"/>
<dbReference type="RefSeq" id="WP_155307595.1">
    <property type="nucleotide sequence ID" value="NZ_AP021875.1"/>
</dbReference>
<name>A0A5K7ZDX1_9BACT</name>